<accession>A0ABV9LYX4</accession>
<dbReference type="Proteomes" id="UP001595897">
    <property type="component" value="Unassembled WGS sequence"/>
</dbReference>
<dbReference type="SUPFAM" id="SSF53335">
    <property type="entry name" value="S-adenosyl-L-methionine-dependent methyltransferases"/>
    <property type="match status" value="2"/>
</dbReference>
<reference evidence="4" key="1">
    <citation type="journal article" date="2019" name="Int. J. Syst. Evol. Microbiol.">
        <title>The Global Catalogue of Microorganisms (GCM) 10K type strain sequencing project: providing services to taxonomists for standard genome sequencing and annotation.</title>
        <authorList>
            <consortium name="The Broad Institute Genomics Platform"/>
            <consortium name="The Broad Institute Genome Sequencing Center for Infectious Disease"/>
            <person name="Wu L."/>
            <person name="Ma J."/>
        </authorList>
    </citation>
    <scope>NUCLEOTIDE SEQUENCE [LARGE SCALE GENOMIC DNA]</scope>
    <source>
        <strain evidence="4">KACC 12507</strain>
    </source>
</reference>
<evidence type="ECO:0000259" key="1">
    <source>
        <dbReference type="Pfam" id="PF01755"/>
    </source>
</evidence>
<dbReference type="GO" id="GO:0032259">
    <property type="term" value="P:methylation"/>
    <property type="evidence" value="ECO:0007669"/>
    <property type="project" value="UniProtKB-KW"/>
</dbReference>
<dbReference type="InterPro" id="IPR006342">
    <property type="entry name" value="FkbM_mtfrase"/>
</dbReference>
<dbReference type="RefSeq" id="WP_382409110.1">
    <property type="nucleotide sequence ID" value="NZ_JBHSGU010000005.1"/>
</dbReference>
<keyword evidence="3" id="KW-0808">Transferase</keyword>
<name>A0ABV9LYX4_9ALTE</name>
<comment type="caution">
    <text evidence="3">The sequence shown here is derived from an EMBL/GenBank/DDBJ whole genome shotgun (WGS) entry which is preliminary data.</text>
</comment>
<dbReference type="Pfam" id="PF05050">
    <property type="entry name" value="Methyltransf_21"/>
    <property type="match status" value="1"/>
</dbReference>
<feature type="domain" description="Methyltransferase FkbM" evidence="2">
    <location>
        <begin position="575"/>
        <end position="734"/>
    </location>
</feature>
<gene>
    <name evidence="3" type="ORF">ACFO4O_12730</name>
</gene>
<organism evidence="3 4">
    <name type="scientific">Glaciecola siphonariae</name>
    <dbReference type="NCBI Taxonomy" id="521012"/>
    <lineage>
        <taxon>Bacteria</taxon>
        <taxon>Pseudomonadati</taxon>
        <taxon>Pseudomonadota</taxon>
        <taxon>Gammaproteobacteria</taxon>
        <taxon>Alteromonadales</taxon>
        <taxon>Alteromonadaceae</taxon>
        <taxon>Glaciecola</taxon>
    </lineage>
</organism>
<dbReference type="InterPro" id="IPR029063">
    <property type="entry name" value="SAM-dependent_MTases_sf"/>
</dbReference>
<keyword evidence="3" id="KW-0489">Methyltransferase</keyword>
<dbReference type="InterPro" id="IPR002654">
    <property type="entry name" value="Glyco_trans_25"/>
</dbReference>
<dbReference type="GO" id="GO:0008168">
    <property type="term" value="F:methyltransferase activity"/>
    <property type="evidence" value="ECO:0007669"/>
    <property type="project" value="UniProtKB-KW"/>
</dbReference>
<evidence type="ECO:0000259" key="2">
    <source>
        <dbReference type="Pfam" id="PF05050"/>
    </source>
</evidence>
<evidence type="ECO:0000313" key="3">
    <source>
        <dbReference type="EMBL" id="MFC4701030.1"/>
    </source>
</evidence>
<dbReference type="PANTHER" id="PTHR34009">
    <property type="entry name" value="PROTEIN STAR"/>
    <property type="match status" value="1"/>
</dbReference>
<evidence type="ECO:0000313" key="4">
    <source>
        <dbReference type="Proteomes" id="UP001595897"/>
    </source>
</evidence>
<protein>
    <submittedName>
        <fullName evidence="3">FkbM family methyltransferase</fullName>
    </submittedName>
</protein>
<dbReference type="Gene3D" id="3.40.50.150">
    <property type="entry name" value="Vaccinia Virus protein VP39"/>
    <property type="match status" value="3"/>
</dbReference>
<feature type="domain" description="Glycosyl transferase family 25" evidence="1">
    <location>
        <begin position="7"/>
        <end position="192"/>
    </location>
</feature>
<proteinExistence type="predicted"/>
<sequence length="755" mass="86865">MSQHVSHIFVLSLPTDVVRREHVRTHFQINELYNYSFVDAIAHDAIEVQEAYLNGQVQTYPDCFRCGKHDCNCTNNILIPQQIANWLSFKKIWKIVANLDTPVMICEDDVYFYNGGLKLLSNQLHELPSLKSQSPTLIRLGHSGRQTDIDLSTTNKLDFVSAVVMSNVAHIINPSFAKLLLKEFNQIKTTSDIWVHNEIGKRTDVVALTTSPEIATDLSFNKKYAKFPSQIHPKGIDEADITRAKNHIKRVDSDIEYHQTLETWLGSKEAVKKCYTSSVFQALKDKQISLIKKQSPAQPKRQLNSQLQQSIEQEYGFKNTYENWLSVDKDGSPIPWMTYSAIFYLQQLDLRDCSIFEWGSGQSSLFFAQHSYKVISIESNPEWYEHINDEKLKNQTVLLKSPTDYCECINEMNEKFDVISIDGDIFRRLECAVFALSYLKEGGIILLDNSDWLPNTTEFLRSSGFTQVDFAGPGPINSYLWCTSIFFKGSISIKHKQQASPGFLAAGIKQIRDQSIKLTPASQPTREKLFNENYAHFKKSILPSFTDVFASQEGEDVLLRRILKHHYMSAGLYVDVGAHHPVRFSNTYHYYLKGWHGINIDPTPNMKSLFDEVRPKDINLQLGVSDQETSLVYYHFKEPAFNTFDESGVDYALTRTQLISKTKVQVVKLSSILDKYLEHNQNITFFSIDVEGLELKVLNSNNWTKYRPLVIIVEALTNEQLKEIEMFLEHHQYIRVASTKNSYFFCELSFWDKVK</sequence>
<dbReference type="PANTHER" id="PTHR34009:SF2">
    <property type="entry name" value="PROTEIN STAR"/>
    <property type="match status" value="1"/>
</dbReference>
<dbReference type="InterPro" id="IPR053202">
    <property type="entry name" value="EGF_Rcpt_Signaling_Reg"/>
</dbReference>
<dbReference type="Pfam" id="PF01755">
    <property type="entry name" value="Glyco_transf_25"/>
    <property type="match status" value="1"/>
</dbReference>
<keyword evidence="4" id="KW-1185">Reference proteome</keyword>
<dbReference type="EMBL" id="JBHSGU010000005">
    <property type="protein sequence ID" value="MFC4701030.1"/>
    <property type="molecule type" value="Genomic_DNA"/>
</dbReference>